<gene>
    <name evidence="2" type="ORF">BDA96_02G002000</name>
</gene>
<dbReference type="AlphaFoldDB" id="A0A921UR18"/>
<dbReference type="PANTHER" id="PTHR33083:SF102">
    <property type="entry name" value="SENESCENCE REGULATOR"/>
    <property type="match status" value="1"/>
</dbReference>
<comment type="caution">
    <text evidence="2">The sequence shown here is derived from an EMBL/GenBank/DDBJ whole genome shotgun (WGS) entry which is preliminary data.</text>
</comment>
<protein>
    <recommendedName>
        <fullName evidence="4">Senescence regulator</fullName>
    </recommendedName>
</protein>
<dbReference type="EMBL" id="CM027681">
    <property type="protein sequence ID" value="KAG0541273.1"/>
    <property type="molecule type" value="Genomic_DNA"/>
</dbReference>
<dbReference type="Pfam" id="PF04520">
    <property type="entry name" value="Senescence_reg"/>
    <property type="match status" value="1"/>
</dbReference>
<organism evidence="2 3">
    <name type="scientific">Sorghum bicolor</name>
    <name type="common">Sorghum</name>
    <name type="synonym">Sorghum vulgare</name>
    <dbReference type="NCBI Taxonomy" id="4558"/>
    <lineage>
        <taxon>Eukaryota</taxon>
        <taxon>Viridiplantae</taxon>
        <taxon>Streptophyta</taxon>
        <taxon>Embryophyta</taxon>
        <taxon>Tracheophyta</taxon>
        <taxon>Spermatophyta</taxon>
        <taxon>Magnoliopsida</taxon>
        <taxon>Liliopsida</taxon>
        <taxon>Poales</taxon>
        <taxon>Poaceae</taxon>
        <taxon>PACMAD clade</taxon>
        <taxon>Panicoideae</taxon>
        <taxon>Andropogonodae</taxon>
        <taxon>Andropogoneae</taxon>
        <taxon>Sorghinae</taxon>
        <taxon>Sorghum</taxon>
    </lineage>
</organism>
<dbReference type="Proteomes" id="UP000807115">
    <property type="component" value="Chromosome 2"/>
</dbReference>
<dbReference type="PANTHER" id="PTHR33083">
    <property type="entry name" value="EXPRESSED PROTEIN"/>
    <property type="match status" value="1"/>
</dbReference>
<accession>A0A921UR18</accession>
<name>A0A921UR18_SORBI</name>
<proteinExistence type="inferred from homology"/>
<evidence type="ECO:0000313" key="2">
    <source>
        <dbReference type="EMBL" id="KAG0541273.1"/>
    </source>
</evidence>
<comment type="similarity">
    <text evidence="1">Belongs to the senescence regulator S40 family.</text>
</comment>
<evidence type="ECO:0008006" key="4">
    <source>
        <dbReference type="Google" id="ProtNLM"/>
    </source>
</evidence>
<evidence type="ECO:0000256" key="1">
    <source>
        <dbReference type="ARBA" id="ARBA00034773"/>
    </source>
</evidence>
<evidence type="ECO:0000313" key="3">
    <source>
        <dbReference type="Proteomes" id="UP000807115"/>
    </source>
</evidence>
<sequence length="169" mass="18181">MGSRGRSSYYGNRGGVGFFGSSSSERLLHPAAARHDVSASAAVADHLADLDEEDVWSAVTTNDNNQHHHRDGGALVHHRRPDPAYGLSLAFASPPARHSAPVSVPEWPAATLPDYDGGDLEWVPPHEYLQRRWCGAGGASVLEGAGRTLKGRDITRVRDAVWSKTGFFG</sequence>
<dbReference type="GO" id="GO:0010150">
    <property type="term" value="P:leaf senescence"/>
    <property type="evidence" value="ECO:0007669"/>
    <property type="project" value="UniProtKB-ARBA"/>
</dbReference>
<reference evidence="2" key="1">
    <citation type="journal article" date="2019" name="BMC Genomics">
        <title>A new reference genome for Sorghum bicolor reveals high levels of sequence similarity between sweet and grain genotypes: implications for the genetics of sugar metabolism.</title>
        <authorList>
            <person name="Cooper E.A."/>
            <person name="Brenton Z.W."/>
            <person name="Flinn B.S."/>
            <person name="Jenkins J."/>
            <person name="Shu S."/>
            <person name="Flowers D."/>
            <person name="Luo F."/>
            <person name="Wang Y."/>
            <person name="Xia P."/>
            <person name="Barry K."/>
            <person name="Daum C."/>
            <person name="Lipzen A."/>
            <person name="Yoshinaga Y."/>
            <person name="Schmutz J."/>
            <person name="Saski C."/>
            <person name="Vermerris W."/>
            <person name="Kresovich S."/>
        </authorList>
    </citation>
    <scope>NUCLEOTIDE SEQUENCE</scope>
</reference>
<dbReference type="InterPro" id="IPR007608">
    <property type="entry name" value="Senescence_reg_S40"/>
</dbReference>
<reference evidence="2" key="2">
    <citation type="submission" date="2020-10" db="EMBL/GenBank/DDBJ databases">
        <authorList>
            <person name="Cooper E.A."/>
            <person name="Brenton Z.W."/>
            <person name="Flinn B.S."/>
            <person name="Jenkins J."/>
            <person name="Shu S."/>
            <person name="Flowers D."/>
            <person name="Luo F."/>
            <person name="Wang Y."/>
            <person name="Xia P."/>
            <person name="Barry K."/>
            <person name="Daum C."/>
            <person name="Lipzen A."/>
            <person name="Yoshinaga Y."/>
            <person name="Schmutz J."/>
            <person name="Saski C."/>
            <person name="Vermerris W."/>
            <person name="Kresovich S."/>
        </authorList>
    </citation>
    <scope>NUCLEOTIDE SEQUENCE</scope>
</reference>